<dbReference type="PANTHER" id="PTHR31435">
    <property type="entry name" value="PROTEIN NATD1"/>
    <property type="match status" value="1"/>
</dbReference>
<dbReference type="InterPro" id="IPR031165">
    <property type="entry name" value="GNAT_YJDJ"/>
</dbReference>
<reference evidence="3 4" key="1">
    <citation type="submission" date="2017-11" db="EMBL/GenBank/DDBJ databases">
        <title>Genomic Encyclopedia of Archaeal and Bacterial Type Strains, Phase II (KMG-II): From Individual Species to Whole Genera.</title>
        <authorList>
            <person name="Goeker M."/>
        </authorList>
    </citation>
    <scope>NUCLEOTIDE SEQUENCE [LARGE SCALE GENOMIC DNA]</scope>
    <source>
        <strain evidence="3 4">DSM 25625</strain>
    </source>
</reference>
<evidence type="ECO:0000259" key="1">
    <source>
        <dbReference type="PROSITE" id="PS51186"/>
    </source>
</evidence>
<dbReference type="InterPro" id="IPR016181">
    <property type="entry name" value="Acyl_CoA_acyltransferase"/>
</dbReference>
<comment type="caution">
    <text evidence="3">The sequence shown here is derived from an EMBL/GenBank/DDBJ whole genome shotgun (WGS) entry which is preliminary data.</text>
</comment>
<protein>
    <submittedName>
        <fullName evidence="3">Uncharacterized protein</fullName>
    </submittedName>
</protein>
<dbReference type="Proteomes" id="UP000230161">
    <property type="component" value="Unassembled WGS sequence"/>
</dbReference>
<proteinExistence type="predicted"/>
<feature type="domain" description="N-acetyltransferase" evidence="2">
    <location>
        <begin position="7"/>
        <end position="94"/>
    </location>
</feature>
<dbReference type="AlphaFoldDB" id="A0A2M9C3T1"/>
<dbReference type="InterPro" id="IPR000182">
    <property type="entry name" value="GNAT_dom"/>
</dbReference>
<sequence length="97" mass="10837">MMTHEVRHEPEHSRYALYVDGENVGVADYRIEGDDILFTHTEVAPALRNEGLGGELVQAALDDVRATTDLTVVPLCPFLAAWVDDHADYKELTTRGR</sequence>
<dbReference type="Gene3D" id="3.40.630.30">
    <property type="match status" value="1"/>
</dbReference>
<dbReference type="SUPFAM" id="SSF55729">
    <property type="entry name" value="Acyl-CoA N-acyltransferases (Nat)"/>
    <property type="match status" value="1"/>
</dbReference>
<dbReference type="PANTHER" id="PTHR31435:SF10">
    <property type="entry name" value="BSR4717 PROTEIN"/>
    <property type="match status" value="1"/>
</dbReference>
<dbReference type="EMBL" id="PGFB01000001">
    <property type="protein sequence ID" value="PJJ65127.1"/>
    <property type="molecule type" value="Genomic_DNA"/>
</dbReference>
<evidence type="ECO:0000313" key="3">
    <source>
        <dbReference type="EMBL" id="PJJ65127.1"/>
    </source>
</evidence>
<dbReference type="PROSITE" id="PS51186">
    <property type="entry name" value="GNAT"/>
    <property type="match status" value="1"/>
</dbReference>
<dbReference type="Pfam" id="PF14542">
    <property type="entry name" value="Acetyltransf_CG"/>
    <property type="match status" value="1"/>
</dbReference>
<accession>A0A2M9C3T1</accession>
<evidence type="ECO:0000259" key="2">
    <source>
        <dbReference type="PROSITE" id="PS51729"/>
    </source>
</evidence>
<name>A0A2M9C3T1_9MICO</name>
<organism evidence="3 4">
    <name type="scientific">Compostimonas suwonensis</name>
    <dbReference type="NCBI Taxonomy" id="1048394"/>
    <lineage>
        <taxon>Bacteria</taxon>
        <taxon>Bacillati</taxon>
        <taxon>Actinomycetota</taxon>
        <taxon>Actinomycetes</taxon>
        <taxon>Micrococcales</taxon>
        <taxon>Microbacteriaceae</taxon>
        <taxon>Compostimonas</taxon>
    </lineage>
</organism>
<dbReference type="InterPro" id="IPR045057">
    <property type="entry name" value="Gcn5-rel_NAT"/>
</dbReference>
<gene>
    <name evidence="3" type="ORF">CLV54_0156</name>
</gene>
<dbReference type="GO" id="GO:0016747">
    <property type="term" value="F:acyltransferase activity, transferring groups other than amino-acyl groups"/>
    <property type="evidence" value="ECO:0007669"/>
    <property type="project" value="InterPro"/>
</dbReference>
<dbReference type="PROSITE" id="PS51729">
    <property type="entry name" value="GNAT_YJDJ"/>
    <property type="match status" value="1"/>
</dbReference>
<keyword evidence="4" id="KW-1185">Reference proteome</keyword>
<evidence type="ECO:0000313" key="4">
    <source>
        <dbReference type="Proteomes" id="UP000230161"/>
    </source>
</evidence>
<feature type="domain" description="N-acetyltransferase" evidence="1">
    <location>
        <begin position="1"/>
        <end position="97"/>
    </location>
</feature>
<dbReference type="CDD" id="cd04301">
    <property type="entry name" value="NAT_SF"/>
    <property type="match status" value="1"/>
</dbReference>